<organism evidence="1 2">
    <name type="scientific">Artomyces pyxidatus</name>
    <dbReference type="NCBI Taxonomy" id="48021"/>
    <lineage>
        <taxon>Eukaryota</taxon>
        <taxon>Fungi</taxon>
        <taxon>Dikarya</taxon>
        <taxon>Basidiomycota</taxon>
        <taxon>Agaricomycotina</taxon>
        <taxon>Agaricomycetes</taxon>
        <taxon>Russulales</taxon>
        <taxon>Auriscalpiaceae</taxon>
        <taxon>Artomyces</taxon>
    </lineage>
</organism>
<accession>A0ACB8TJU1</accession>
<dbReference type="Proteomes" id="UP000814140">
    <property type="component" value="Unassembled WGS sequence"/>
</dbReference>
<dbReference type="EMBL" id="MU277187">
    <property type="protein sequence ID" value="KAI0068684.1"/>
    <property type="molecule type" value="Genomic_DNA"/>
</dbReference>
<keyword evidence="2" id="KW-1185">Reference proteome</keyword>
<reference evidence="1" key="1">
    <citation type="submission" date="2021-03" db="EMBL/GenBank/DDBJ databases">
        <authorList>
            <consortium name="DOE Joint Genome Institute"/>
            <person name="Ahrendt S."/>
            <person name="Looney B.P."/>
            <person name="Miyauchi S."/>
            <person name="Morin E."/>
            <person name="Drula E."/>
            <person name="Courty P.E."/>
            <person name="Chicoki N."/>
            <person name="Fauchery L."/>
            <person name="Kohler A."/>
            <person name="Kuo A."/>
            <person name="Labutti K."/>
            <person name="Pangilinan J."/>
            <person name="Lipzen A."/>
            <person name="Riley R."/>
            <person name="Andreopoulos W."/>
            <person name="He G."/>
            <person name="Johnson J."/>
            <person name="Barry K.W."/>
            <person name="Grigoriev I.V."/>
            <person name="Nagy L."/>
            <person name="Hibbett D."/>
            <person name="Henrissat B."/>
            <person name="Matheny P.B."/>
            <person name="Labbe J."/>
            <person name="Martin F."/>
        </authorList>
    </citation>
    <scope>NUCLEOTIDE SEQUENCE</scope>
    <source>
        <strain evidence="1">HHB10654</strain>
    </source>
</reference>
<evidence type="ECO:0000313" key="1">
    <source>
        <dbReference type="EMBL" id="KAI0068684.1"/>
    </source>
</evidence>
<proteinExistence type="predicted"/>
<evidence type="ECO:0000313" key="2">
    <source>
        <dbReference type="Proteomes" id="UP000814140"/>
    </source>
</evidence>
<sequence>MSFNNATSDPLFNGWQGFDDVYRLIPTSTPALSFLALINIPTVVILLNVLRQLVLPRNPSLPPEVFHWIPFVGSAVGYGTDPINFLTTCQKKHGNVFTFVLLGRKMTVALSSKGNNFIFGGKVANLSAEDAYTHMSTPIFGKDVVFDCPNEKLMEQKRFIKVGLSTENFRAYVGMVEDEVLDYMNRDPKFLSYQAKDAASWGQFDPVTVLAEMTILTATRTLQGNEVRSGMDKTFAALFADLDGGLTPLNFMFANLPLESYRKRDRAQKKLSDFYVNIIKARRSGQTNNDETDMIAALMTQSYRSGTVVPDHEIAHIMIALLMAGQHTSSTTGSWAMLHLAANPDVADTVYQEQIAKFSNPDGSLRSPTYDELRNLPVLDSVIRETLRLHPPIHNIMRKVRADLVVPPSLASPSKDGYYIVPKGYFVLASPVVSQVDPDLWYNASKWEPSRWNDSEGQAQKAFRQYTDENGEKFDYGFGAVGKGTESPYQPFGAGRHRCIGEQFAYLQLGTLVVTMVRSLEMEIASGVPKPSFHTLIPTPKQPRMISYHRRQLDKA</sequence>
<comment type="caution">
    <text evidence="1">The sequence shown here is derived from an EMBL/GenBank/DDBJ whole genome shotgun (WGS) entry which is preliminary data.</text>
</comment>
<protein>
    <submittedName>
        <fullName evidence="1">Lanosterol 14-alpha-demethylase</fullName>
    </submittedName>
</protein>
<name>A0ACB8TJU1_9AGAM</name>
<reference evidence="1" key="2">
    <citation type="journal article" date="2022" name="New Phytol.">
        <title>Evolutionary transition to the ectomycorrhizal habit in the genomes of a hyperdiverse lineage of mushroom-forming fungi.</title>
        <authorList>
            <person name="Looney B."/>
            <person name="Miyauchi S."/>
            <person name="Morin E."/>
            <person name="Drula E."/>
            <person name="Courty P.E."/>
            <person name="Kohler A."/>
            <person name="Kuo A."/>
            <person name="LaButti K."/>
            <person name="Pangilinan J."/>
            <person name="Lipzen A."/>
            <person name="Riley R."/>
            <person name="Andreopoulos W."/>
            <person name="He G."/>
            <person name="Johnson J."/>
            <person name="Nolan M."/>
            <person name="Tritt A."/>
            <person name="Barry K.W."/>
            <person name="Grigoriev I.V."/>
            <person name="Nagy L.G."/>
            <person name="Hibbett D."/>
            <person name="Henrissat B."/>
            <person name="Matheny P.B."/>
            <person name="Labbe J."/>
            <person name="Martin F.M."/>
        </authorList>
    </citation>
    <scope>NUCLEOTIDE SEQUENCE</scope>
    <source>
        <strain evidence="1">HHB10654</strain>
    </source>
</reference>
<gene>
    <name evidence="1" type="ORF">BV25DRAFT_1910444</name>
</gene>